<keyword evidence="2" id="KW-0479">Metal-binding</keyword>
<comment type="catalytic activity">
    <reaction evidence="2">
        <text>(7R,8S)-7,8-diammoniononanoate + CO2 + ATP = (4R,5S)-dethiobiotin + ADP + phosphate + 3 H(+)</text>
        <dbReference type="Rhea" id="RHEA:15805"/>
        <dbReference type="ChEBI" id="CHEBI:15378"/>
        <dbReference type="ChEBI" id="CHEBI:16526"/>
        <dbReference type="ChEBI" id="CHEBI:30616"/>
        <dbReference type="ChEBI" id="CHEBI:43474"/>
        <dbReference type="ChEBI" id="CHEBI:149469"/>
        <dbReference type="ChEBI" id="CHEBI:149473"/>
        <dbReference type="ChEBI" id="CHEBI:456216"/>
        <dbReference type="EC" id="6.3.3.3"/>
    </reaction>
</comment>
<dbReference type="GO" id="GO:0004141">
    <property type="term" value="F:dethiobiotin synthase activity"/>
    <property type="evidence" value="ECO:0007669"/>
    <property type="project" value="UniProtKB-UniRule"/>
</dbReference>
<dbReference type="Pfam" id="PF13500">
    <property type="entry name" value="AAA_26"/>
    <property type="match status" value="1"/>
</dbReference>
<dbReference type="Gene3D" id="3.40.50.300">
    <property type="entry name" value="P-loop containing nucleotide triphosphate hydrolases"/>
    <property type="match status" value="1"/>
</dbReference>
<dbReference type="PIRSF" id="PIRSF006755">
    <property type="entry name" value="DTB_synth"/>
    <property type="match status" value="1"/>
</dbReference>
<dbReference type="Proteomes" id="UP000269883">
    <property type="component" value="Chromosome"/>
</dbReference>
<dbReference type="KEGG" id="dfl:DFE_1331"/>
<comment type="similarity">
    <text evidence="2">Belongs to the dethiobiotin synthetase family.</text>
</comment>
<keyword evidence="2" id="KW-0436">Ligase</keyword>
<keyword evidence="4" id="KW-1185">Reference proteome</keyword>
<feature type="binding site" evidence="2">
    <location>
        <position position="20"/>
    </location>
    <ligand>
        <name>Mg(2+)</name>
        <dbReference type="ChEBI" id="CHEBI:18420"/>
    </ligand>
</feature>
<feature type="binding site" evidence="2">
    <location>
        <position position="40"/>
    </location>
    <ligand>
        <name>substrate</name>
    </ligand>
</feature>
<comment type="caution">
    <text evidence="2">Lacks conserved residue(s) required for the propagation of feature annotation.</text>
</comment>
<feature type="binding site" evidence="2">
    <location>
        <position position="47"/>
    </location>
    <ligand>
        <name>Mg(2+)</name>
        <dbReference type="ChEBI" id="CHEBI:18420"/>
    </ligand>
</feature>
<feature type="binding site" evidence="2">
    <location>
        <position position="47"/>
    </location>
    <ligand>
        <name>ATP</name>
        <dbReference type="ChEBI" id="CHEBI:30616"/>
    </ligand>
</feature>
<dbReference type="GO" id="GO:0005737">
    <property type="term" value="C:cytoplasm"/>
    <property type="evidence" value="ECO:0007669"/>
    <property type="project" value="UniProtKB-SubCell"/>
</dbReference>
<comment type="pathway">
    <text evidence="2">Cofactor biosynthesis; biotin biosynthesis; biotin from 7,8-diaminononanoate: step 1/2.</text>
</comment>
<keyword evidence="2" id="KW-0460">Magnesium</keyword>
<dbReference type="GO" id="GO:0000287">
    <property type="term" value="F:magnesium ion binding"/>
    <property type="evidence" value="ECO:0007669"/>
    <property type="project" value="UniProtKB-UniRule"/>
</dbReference>
<dbReference type="RefSeq" id="WP_197723457.1">
    <property type="nucleotide sequence ID" value="NZ_AP017378.1"/>
</dbReference>
<dbReference type="PANTHER" id="PTHR43210">
    <property type="entry name" value="DETHIOBIOTIN SYNTHETASE"/>
    <property type="match status" value="1"/>
</dbReference>
<evidence type="ECO:0000313" key="4">
    <source>
        <dbReference type="Proteomes" id="UP000269883"/>
    </source>
</evidence>
<dbReference type="PANTHER" id="PTHR43210:SF5">
    <property type="entry name" value="DETHIOBIOTIN SYNTHETASE"/>
    <property type="match status" value="1"/>
</dbReference>
<comment type="function">
    <text evidence="2">Catalyzes a mechanistically unusual reaction, the ATP-dependent insertion of CO2 between the N7 and N8 nitrogen atoms of 7,8-diaminopelargonic acid (DAPA, also called 7,8-diammoniononanoate) to form a ureido ring.</text>
</comment>
<dbReference type="GO" id="GO:0005524">
    <property type="term" value="F:ATP binding"/>
    <property type="evidence" value="ECO:0007669"/>
    <property type="project" value="UniProtKB-UniRule"/>
</dbReference>
<evidence type="ECO:0000256" key="2">
    <source>
        <dbReference type="HAMAP-Rule" id="MF_00336"/>
    </source>
</evidence>
<comment type="subcellular location">
    <subcellularLocation>
        <location evidence="2">Cytoplasm</location>
    </subcellularLocation>
</comment>
<keyword evidence="2" id="KW-0547">Nucleotide-binding</keyword>
<dbReference type="UniPathway" id="UPA00078">
    <property type="reaction ID" value="UER00161"/>
</dbReference>
<reference evidence="3 4" key="1">
    <citation type="journal article" date="2018" name="Sci. Adv.">
        <title>Multi-heme cytochromes provide a pathway for survival in energy-limited environments.</title>
        <authorList>
            <person name="Deng X."/>
            <person name="Dohmae N."/>
            <person name="Nealson K.H."/>
            <person name="Hashimoto K."/>
            <person name="Okamoto A."/>
        </authorList>
    </citation>
    <scope>NUCLEOTIDE SEQUENCE [LARGE SCALE GENOMIC DNA]</scope>
    <source>
        <strain evidence="3 4">IS5</strain>
    </source>
</reference>
<dbReference type="InterPro" id="IPR027417">
    <property type="entry name" value="P-loop_NTPase"/>
</dbReference>
<feature type="binding site" evidence="2">
    <location>
        <begin position="189"/>
        <end position="191"/>
    </location>
    <ligand>
        <name>ATP</name>
        <dbReference type="ChEBI" id="CHEBI:30616"/>
    </ligand>
</feature>
<feature type="active site" evidence="2">
    <location>
        <position position="36"/>
    </location>
</feature>
<dbReference type="EMBL" id="AP017378">
    <property type="protein sequence ID" value="BBD08057.1"/>
    <property type="molecule type" value="Genomic_DNA"/>
</dbReference>
<keyword evidence="2" id="KW-0963">Cytoplasm</keyword>
<proteinExistence type="inferred from homology"/>
<protein>
    <recommendedName>
        <fullName evidence="2">ATP-dependent dethiobiotin synthetase BioD</fullName>
        <ecNumber evidence="2">6.3.3.3</ecNumber>
    </recommendedName>
    <alternativeName>
        <fullName evidence="2">DTB synthetase</fullName>
        <shortName evidence="2">DTBS</shortName>
    </alternativeName>
    <alternativeName>
        <fullName evidence="2">Dethiobiotin synthase</fullName>
    </alternativeName>
</protein>
<evidence type="ECO:0000256" key="1">
    <source>
        <dbReference type="ARBA" id="ARBA00022756"/>
    </source>
</evidence>
<accession>A0A2Z6AXS9</accession>
<dbReference type="CDD" id="cd03109">
    <property type="entry name" value="DTBS"/>
    <property type="match status" value="1"/>
</dbReference>
<sequence>MSTLPSKLFITGTDTDIGKTVVSAMLMAGRGGYYWKPIQSGCRDMTDTTTVQNLTDLAKHRFLPEAYRLTEPLSPHAAAELDGINVDVEAIGIPEFPDGEPLIVEGAGGVMVPLGPGHFMLDLMRILDLPVLVVARSGLGTINHTLLTLSAIRRAGLTIAGVVLNGELNAGNHAAIEVFGNIQVVAEIPPLDDLSPKALTQGYRDFFTV</sequence>
<dbReference type="HAMAP" id="MF_00336">
    <property type="entry name" value="BioD"/>
    <property type="match status" value="1"/>
</dbReference>
<dbReference type="GO" id="GO:0009102">
    <property type="term" value="P:biotin biosynthetic process"/>
    <property type="evidence" value="ECO:0007669"/>
    <property type="project" value="UniProtKB-UniRule"/>
</dbReference>
<dbReference type="NCBIfam" id="TIGR00347">
    <property type="entry name" value="bioD"/>
    <property type="match status" value="1"/>
</dbReference>
<feature type="binding site" evidence="2">
    <location>
        <position position="105"/>
    </location>
    <ligand>
        <name>Mg(2+)</name>
        <dbReference type="ChEBI" id="CHEBI:18420"/>
    </ligand>
</feature>
<name>A0A2Z6AXS9_9BACT</name>
<dbReference type="EC" id="6.3.3.3" evidence="2"/>
<feature type="binding site" evidence="2">
    <location>
        <begin position="105"/>
        <end position="108"/>
    </location>
    <ligand>
        <name>ATP</name>
        <dbReference type="ChEBI" id="CHEBI:30616"/>
    </ligand>
</feature>
<feature type="binding site" evidence="2">
    <location>
        <begin position="16"/>
        <end position="21"/>
    </location>
    <ligand>
        <name>ATP</name>
        <dbReference type="ChEBI" id="CHEBI:30616"/>
    </ligand>
</feature>
<keyword evidence="1 2" id="KW-0093">Biotin biosynthesis</keyword>
<dbReference type="InterPro" id="IPR004472">
    <property type="entry name" value="DTB_synth_BioD"/>
</dbReference>
<evidence type="ECO:0000313" key="3">
    <source>
        <dbReference type="EMBL" id="BBD08057.1"/>
    </source>
</evidence>
<organism evidence="3 4">
    <name type="scientific">Desulfovibrio ferrophilus</name>
    <dbReference type="NCBI Taxonomy" id="241368"/>
    <lineage>
        <taxon>Bacteria</taxon>
        <taxon>Pseudomonadati</taxon>
        <taxon>Thermodesulfobacteriota</taxon>
        <taxon>Desulfovibrionia</taxon>
        <taxon>Desulfovibrionales</taxon>
        <taxon>Desulfovibrionaceae</taxon>
        <taxon>Desulfovibrio</taxon>
    </lineage>
</organism>
<gene>
    <name evidence="2 3" type="primary">bioD</name>
    <name evidence="3" type="ORF">DFE_1331</name>
</gene>
<keyword evidence="2" id="KW-0067">ATP-binding</keyword>
<comment type="cofactor">
    <cofactor evidence="2">
        <name>Mg(2+)</name>
        <dbReference type="ChEBI" id="CHEBI:18420"/>
    </cofactor>
</comment>
<dbReference type="SUPFAM" id="SSF52540">
    <property type="entry name" value="P-loop containing nucleoside triphosphate hydrolases"/>
    <property type="match status" value="1"/>
</dbReference>
<dbReference type="AlphaFoldDB" id="A0A2Z6AXS9"/>
<comment type="subunit">
    <text evidence="2">Homodimer.</text>
</comment>